<dbReference type="Proteomes" id="UP000712600">
    <property type="component" value="Unassembled WGS sequence"/>
</dbReference>
<comment type="caution">
    <text evidence="1">The sequence shown here is derived from an EMBL/GenBank/DDBJ whole genome shotgun (WGS) entry which is preliminary data.</text>
</comment>
<protein>
    <submittedName>
        <fullName evidence="1">Uncharacterized protein</fullName>
    </submittedName>
</protein>
<organism evidence="1 2">
    <name type="scientific">Brassica cretica</name>
    <name type="common">Mustard</name>
    <dbReference type="NCBI Taxonomy" id="69181"/>
    <lineage>
        <taxon>Eukaryota</taxon>
        <taxon>Viridiplantae</taxon>
        <taxon>Streptophyta</taxon>
        <taxon>Embryophyta</taxon>
        <taxon>Tracheophyta</taxon>
        <taxon>Spermatophyta</taxon>
        <taxon>Magnoliopsida</taxon>
        <taxon>eudicotyledons</taxon>
        <taxon>Gunneridae</taxon>
        <taxon>Pentapetalae</taxon>
        <taxon>rosids</taxon>
        <taxon>malvids</taxon>
        <taxon>Brassicales</taxon>
        <taxon>Brassicaceae</taxon>
        <taxon>Brassiceae</taxon>
        <taxon>Brassica</taxon>
    </lineage>
</organism>
<evidence type="ECO:0000313" key="1">
    <source>
        <dbReference type="EMBL" id="KAF3485809.1"/>
    </source>
</evidence>
<reference evidence="1" key="1">
    <citation type="submission" date="2019-12" db="EMBL/GenBank/DDBJ databases">
        <title>Genome sequencing and annotation of Brassica cretica.</title>
        <authorList>
            <person name="Studholme D.J."/>
            <person name="Sarris P."/>
        </authorList>
    </citation>
    <scope>NUCLEOTIDE SEQUENCE</scope>
    <source>
        <strain evidence="1">PFS-109/04</strain>
        <tissue evidence="1">Leaf</tissue>
    </source>
</reference>
<dbReference type="EMBL" id="QGKX02002183">
    <property type="protein sequence ID" value="KAF3485809.1"/>
    <property type="molecule type" value="Genomic_DNA"/>
</dbReference>
<sequence>MLRGGPARKAKRDMLVRIKGIITVGSRTKNTRSYGHEEREEHVRYPKWDSERIETAPYKGTEAERGLPPL</sequence>
<proteinExistence type="predicted"/>
<gene>
    <name evidence="1" type="ORF">F2Q69_00057614</name>
</gene>
<evidence type="ECO:0000313" key="2">
    <source>
        <dbReference type="Proteomes" id="UP000712600"/>
    </source>
</evidence>
<dbReference type="AlphaFoldDB" id="A0A8S9MWK0"/>
<accession>A0A8S9MWK0</accession>
<name>A0A8S9MWK0_BRACR</name>